<gene>
    <name evidence="3" type="ORF">KUF71_003344</name>
</gene>
<keyword evidence="4" id="KW-1185">Reference proteome</keyword>
<reference evidence="3" key="2">
    <citation type="journal article" date="2023" name="BMC Genomics">
        <title>Pest status, molecular evolution, and epigenetic factors derived from the genome assembly of Frankliniella fusca, a thysanopteran phytovirus vector.</title>
        <authorList>
            <person name="Catto M.A."/>
            <person name="Labadie P.E."/>
            <person name="Jacobson A.L."/>
            <person name="Kennedy G.G."/>
            <person name="Srinivasan R."/>
            <person name="Hunt B.G."/>
        </authorList>
    </citation>
    <scope>NUCLEOTIDE SEQUENCE</scope>
    <source>
        <strain evidence="3">PL_HMW_Pooled</strain>
    </source>
</reference>
<keyword evidence="2" id="KW-0472">Membrane</keyword>
<feature type="transmembrane region" description="Helical" evidence="2">
    <location>
        <begin position="426"/>
        <end position="444"/>
    </location>
</feature>
<name>A0AAE1GSQ6_9NEOP</name>
<evidence type="ECO:0000313" key="4">
    <source>
        <dbReference type="Proteomes" id="UP001219518"/>
    </source>
</evidence>
<feature type="region of interest" description="Disordered" evidence="1">
    <location>
        <begin position="474"/>
        <end position="500"/>
    </location>
</feature>
<protein>
    <submittedName>
        <fullName evidence="3">Spike glycoprotein</fullName>
    </submittedName>
</protein>
<reference evidence="3" key="1">
    <citation type="submission" date="2021-07" db="EMBL/GenBank/DDBJ databases">
        <authorList>
            <person name="Catto M.A."/>
            <person name="Jacobson A."/>
            <person name="Kennedy G."/>
            <person name="Labadie P."/>
            <person name="Hunt B.G."/>
            <person name="Srinivasan R."/>
        </authorList>
    </citation>
    <scope>NUCLEOTIDE SEQUENCE</scope>
    <source>
        <strain evidence="3">PL_HMW_Pooled</strain>
        <tissue evidence="3">Head</tissue>
    </source>
</reference>
<evidence type="ECO:0000256" key="2">
    <source>
        <dbReference type="SAM" id="Phobius"/>
    </source>
</evidence>
<keyword evidence="2" id="KW-0812">Transmembrane</keyword>
<organism evidence="3 4">
    <name type="scientific">Frankliniella fusca</name>
    <dbReference type="NCBI Taxonomy" id="407009"/>
    <lineage>
        <taxon>Eukaryota</taxon>
        <taxon>Metazoa</taxon>
        <taxon>Ecdysozoa</taxon>
        <taxon>Arthropoda</taxon>
        <taxon>Hexapoda</taxon>
        <taxon>Insecta</taxon>
        <taxon>Pterygota</taxon>
        <taxon>Neoptera</taxon>
        <taxon>Paraneoptera</taxon>
        <taxon>Thysanoptera</taxon>
        <taxon>Terebrantia</taxon>
        <taxon>Thripoidea</taxon>
        <taxon>Thripidae</taxon>
        <taxon>Frankliniella</taxon>
    </lineage>
</organism>
<dbReference type="AlphaFoldDB" id="A0AAE1GSQ6"/>
<accession>A0AAE1GSQ6</accession>
<dbReference type="EMBL" id="JAHWGI010000064">
    <property type="protein sequence ID" value="KAK3908532.1"/>
    <property type="molecule type" value="Genomic_DNA"/>
</dbReference>
<sequence>MLPIIGTVLNWITGVATERQLNTVISKVNQLAEGVQDLATSHENFIKATNQNFQSVRNHQTELERSMNFFITRFNKLTEEIGKFESELDIVVFKLVGTQTIMNKINILQTHLLALKTVYEKCQDRQLPKFMVTEGDLLNALKKQDTILAQHGLRPVFDLSSLSPYYKMESATCKLSNNESLEIMLDVPLTESNTQFHIMEIEPVPFLLDGITCNIMPETIRVATDGHVIREIRESYKFNSLDVYMLPRHNSQGALSKCIHKLLTNADVESISESCELHCADTLATTAHMLDVNKFSVLNPGSPLAVICGSNLEKNLPRLEQGRYELVIPCPCSVQETTGSQQTIIAALEICNINENKNVTVEINMEWASDKFEPYQLFATKRNFEYLKMHNLTIPKLSLTKVEPFKSNALSNWKNIPTYNSGWVEIALWIVIFAAVLGIGYCYLRFNFPWMALNLCNDKKREETQREVTLTGLENFRARPRGRNPDNSQKNTEIHEAINE</sequence>
<dbReference type="Proteomes" id="UP001219518">
    <property type="component" value="Unassembled WGS sequence"/>
</dbReference>
<keyword evidence="2" id="KW-1133">Transmembrane helix</keyword>
<proteinExistence type="predicted"/>
<comment type="caution">
    <text evidence="3">The sequence shown here is derived from an EMBL/GenBank/DDBJ whole genome shotgun (WGS) entry which is preliminary data.</text>
</comment>
<evidence type="ECO:0000256" key="1">
    <source>
        <dbReference type="SAM" id="MobiDB-lite"/>
    </source>
</evidence>
<evidence type="ECO:0000313" key="3">
    <source>
        <dbReference type="EMBL" id="KAK3908532.1"/>
    </source>
</evidence>